<comment type="subcellular location">
    <subcellularLocation>
        <location evidence="1">Cytoplasm</location>
    </subcellularLocation>
</comment>
<dbReference type="PRINTS" id="PR00452">
    <property type="entry name" value="SH3DOMAIN"/>
</dbReference>
<dbReference type="EMBL" id="HACG01008404">
    <property type="protein sequence ID" value="CEK55269.1"/>
    <property type="molecule type" value="Transcribed_RNA"/>
</dbReference>
<dbReference type="InterPro" id="IPR036028">
    <property type="entry name" value="SH3-like_dom_sf"/>
</dbReference>
<dbReference type="PANTHER" id="PTHR47544">
    <property type="entry name" value="RHO GUANINE NUCLEOTIDE EXCHANGE FACTOR 4"/>
    <property type="match status" value="1"/>
</dbReference>
<evidence type="ECO:0000259" key="7">
    <source>
        <dbReference type="PROSITE" id="PS50002"/>
    </source>
</evidence>
<dbReference type="SMART" id="SM00326">
    <property type="entry name" value="SH3"/>
    <property type="match status" value="1"/>
</dbReference>
<evidence type="ECO:0000313" key="8">
    <source>
        <dbReference type="EMBL" id="CEK55269.1"/>
    </source>
</evidence>
<feature type="domain" description="SH3" evidence="7">
    <location>
        <begin position="62"/>
        <end position="121"/>
    </location>
</feature>
<feature type="region of interest" description="Disordered" evidence="6">
    <location>
        <begin position="21"/>
        <end position="42"/>
    </location>
</feature>
<reference evidence="8" key="1">
    <citation type="submission" date="2014-12" db="EMBL/GenBank/DDBJ databases">
        <title>Insight into the proteome of Arion vulgaris.</title>
        <authorList>
            <person name="Aradska J."/>
            <person name="Bulat T."/>
            <person name="Smidak R."/>
            <person name="Sarate P."/>
            <person name="Gangsoo J."/>
            <person name="Sialana F."/>
            <person name="Bilban M."/>
            <person name="Lubec G."/>
        </authorList>
    </citation>
    <scope>NUCLEOTIDE SEQUENCE</scope>
    <source>
        <tissue evidence="8">Skin</tissue>
    </source>
</reference>
<keyword evidence="2 5" id="KW-0728">SH3 domain</keyword>
<evidence type="ECO:0000256" key="3">
    <source>
        <dbReference type="ARBA" id="ARBA00022490"/>
    </source>
</evidence>
<protein>
    <recommendedName>
        <fullName evidence="7">SH3 domain-containing protein</fullName>
    </recommendedName>
</protein>
<dbReference type="GO" id="GO:0005085">
    <property type="term" value="F:guanyl-nucleotide exchange factor activity"/>
    <property type="evidence" value="ECO:0007669"/>
    <property type="project" value="UniProtKB-KW"/>
</dbReference>
<evidence type="ECO:0000256" key="5">
    <source>
        <dbReference type="PROSITE-ProRule" id="PRU00192"/>
    </source>
</evidence>
<evidence type="ECO:0000256" key="4">
    <source>
        <dbReference type="ARBA" id="ARBA00022658"/>
    </source>
</evidence>
<dbReference type="Gene3D" id="2.30.30.40">
    <property type="entry name" value="SH3 Domains"/>
    <property type="match status" value="1"/>
</dbReference>
<keyword evidence="3" id="KW-0963">Cytoplasm</keyword>
<evidence type="ECO:0000256" key="2">
    <source>
        <dbReference type="ARBA" id="ARBA00022443"/>
    </source>
</evidence>
<sequence>NLDKLTRQNYFSLIGSDAQSITSQQSVGEDSSDDSEYSMDYHTEGCHNTRSSHIMLTTFDHENMTYAEALWDHVTMDPDELGFRAGDLIRVTDAIDKHWWFGDLDDHQGWFPASFVRLRVNQDVIEEE</sequence>
<dbReference type="InterPro" id="IPR001452">
    <property type="entry name" value="SH3_domain"/>
</dbReference>
<gene>
    <name evidence="8" type="primary">ORF24779</name>
</gene>
<name>A0A0B6YGH4_9EUPU</name>
<keyword evidence="4" id="KW-0344">Guanine-nucleotide releasing factor</keyword>
<organism evidence="8">
    <name type="scientific">Arion vulgaris</name>
    <dbReference type="NCBI Taxonomy" id="1028688"/>
    <lineage>
        <taxon>Eukaryota</taxon>
        <taxon>Metazoa</taxon>
        <taxon>Spiralia</taxon>
        <taxon>Lophotrochozoa</taxon>
        <taxon>Mollusca</taxon>
        <taxon>Gastropoda</taxon>
        <taxon>Heterobranchia</taxon>
        <taxon>Euthyneura</taxon>
        <taxon>Panpulmonata</taxon>
        <taxon>Eupulmonata</taxon>
        <taxon>Stylommatophora</taxon>
        <taxon>Helicina</taxon>
        <taxon>Arionoidea</taxon>
        <taxon>Arionidae</taxon>
        <taxon>Arion</taxon>
    </lineage>
</organism>
<dbReference type="SUPFAM" id="SSF50044">
    <property type="entry name" value="SH3-domain"/>
    <property type="match status" value="1"/>
</dbReference>
<dbReference type="PANTHER" id="PTHR47544:SF3">
    <property type="entry name" value="RHO GUANINE NUCLEOTIDE EXCHANGE FACTOR 4 ISOFORM X1"/>
    <property type="match status" value="1"/>
</dbReference>
<dbReference type="Pfam" id="PF00018">
    <property type="entry name" value="SH3_1"/>
    <property type="match status" value="1"/>
</dbReference>
<evidence type="ECO:0000256" key="1">
    <source>
        <dbReference type="ARBA" id="ARBA00004496"/>
    </source>
</evidence>
<proteinExistence type="predicted"/>
<dbReference type="PROSITE" id="PS50002">
    <property type="entry name" value="SH3"/>
    <property type="match status" value="1"/>
</dbReference>
<feature type="non-terminal residue" evidence="8">
    <location>
        <position position="128"/>
    </location>
</feature>
<feature type="non-terminal residue" evidence="8">
    <location>
        <position position="1"/>
    </location>
</feature>
<dbReference type="AlphaFoldDB" id="A0A0B6YGH4"/>
<dbReference type="GO" id="GO:0005737">
    <property type="term" value="C:cytoplasm"/>
    <property type="evidence" value="ECO:0007669"/>
    <property type="project" value="UniProtKB-SubCell"/>
</dbReference>
<evidence type="ECO:0000256" key="6">
    <source>
        <dbReference type="SAM" id="MobiDB-lite"/>
    </source>
</evidence>
<accession>A0A0B6YGH4</accession>
<dbReference type="CDD" id="cd11828">
    <property type="entry name" value="SH3_ARHGEF9_like"/>
    <property type="match status" value="1"/>
</dbReference>